<dbReference type="OrthoDB" id="3057432at2759"/>
<proteinExistence type="predicted"/>
<name>A0A0C9VS99_SPHS4</name>
<protein>
    <submittedName>
        <fullName evidence="2">Uncharacterized protein</fullName>
    </submittedName>
</protein>
<accession>A0A0C9VS99</accession>
<feature type="compositionally biased region" description="Polar residues" evidence="1">
    <location>
        <begin position="459"/>
        <end position="470"/>
    </location>
</feature>
<dbReference type="AlphaFoldDB" id="A0A0C9VS99"/>
<evidence type="ECO:0000313" key="2">
    <source>
        <dbReference type="EMBL" id="KIJ45352.1"/>
    </source>
</evidence>
<dbReference type="Proteomes" id="UP000054279">
    <property type="component" value="Unassembled WGS sequence"/>
</dbReference>
<evidence type="ECO:0000256" key="1">
    <source>
        <dbReference type="SAM" id="MobiDB-lite"/>
    </source>
</evidence>
<feature type="region of interest" description="Disordered" evidence="1">
    <location>
        <begin position="434"/>
        <end position="519"/>
    </location>
</feature>
<feature type="compositionally biased region" description="Acidic residues" evidence="1">
    <location>
        <begin position="497"/>
        <end position="519"/>
    </location>
</feature>
<evidence type="ECO:0000313" key="3">
    <source>
        <dbReference type="Proteomes" id="UP000054279"/>
    </source>
</evidence>
<gene>
    <name evidence="2" type="ORF">M422DRAFT_251122</name>
</gene>
<dbReference type="HOGENOM" id="CLU_011456_2_0_1"/>
<feature type="compositionally biased region" description="Polar residues" evidence="1">
    <location>
        <begin position="479"/>
        <end position="489"/>
    </location>
</feature>
<sequence>MAYNLIFEIVRGNIHFPESYGVRDQSRASIQTVKALLPVAKQKMKSYIEANTVAWIPSNIYFEFWIRRIQELSFLQTRVAKNRPSNACNLTLLIMYLIKCTVTNPREHSFTHFVLRDLNFQPSSQHFGIFFLPTLHRKTLAVDQMEPDDDSVLQYLTNTRGKCKQCPKDFSEDPRRTAEYPLGTHPSWEDIIDILNTNPTLIVNTRPNLMFWESEQGQIHHLVIHLLSKCTHNYTCTVNQTFLKHQENYPKPVNWQDILNFWTVLQIQDVFHAPAFKPHKAHWTGLPHGPRQLSFGDRFNAFFPPLETHFSTSSLWHLLKTTGYLKDYHHFLNTKSDHEILSLQDGLKAAFELFECLPDKCSAINSQPWKYHSEKGGPTFIINAKTYKICGVGHHKKTQKQPRPRAVATHTHIEALLIADQLQVPFDHAFKQIKGYNQQAHKQDRRTTRSRNKRKPPQLNHQQSRTSNLSEIGPEVEQVPQQDLSSSRENTGREHVEDEEESEEDSDQFSIESEDLEDD</sequence>
<keyword evidence="3" id="KW-1185">Reference proteome</keyword>
<reference evidence="2 3" key="1">
    <citation type="submission" date="2014-06" db="EMBL/GenBank/DDBJ databases">
        <title>Evolutionary Origins and Diversification of the Mycorrhizal Mutualists.</title>
        <authorList>
            <consortium name="DOE Joint Genome Institute"/>
            <consortium name="Mycorrhizal Genomics Consortium"/>
            <person name="Kohler A."/>
            <person name="Kuo A."/>
            <person name="Nagy L.G."/>
            <person name="Floudas D."/>
            <person name="Copeland A."/>
            <person name="Barry K.W."/>
            <person name="Cichocki N."/>
            <person name="Veneault-Fourrey C."/>
            <person name="LaButti K."/>
            <person name="Lindquist E.A."/>
            <person name="Lipzen A."/>
            <person name="Lundell T."/>
            <person name="Morin E."/>
            <person name="Murat C."/>
            <person name="Riley R."/>
            <person name="Ohm R."/>
            <person name="Sun H."/>
            <person name="Tunlid A."/>
            <person name="Henrissat B."/>
            <person name="Grigoriev I.V."/>
            <person name="Hibbett D.S."/>
            <person name="Martin F."/>
        </authorList>
    </citation>
    <scope>NUCLEOTIDE SEQUENCE [LARGE SCALE GENOMIC DNA]</scope>
    <source>
        <strain evidence="2 3">SS14</strain>
    </source>
</reference>
<organism evidence="2 3">
    <name type="scientific">Sphaerobolus stellatus (strain SS14)</name>
    <dbReference type="NCBI Taxonomy" id="990650"/>
    <lineage>
        <taxon>Eukaryota</taxon>
        <taxon>Fungi</taxon>
        <taxon>Dikarya</taxon>
        <taxon>Basidiomycota</taxon>
        <taxon>Agaricomycotina</taxon>
        <taxon>Agaricomycetes</taxon>
        <taxon>Phallomycetidae</taxon>
        <taxon>Geastrales</taxon>
        <taxon>Sphaerobolaceae</taxon>
        <taxon>Sphaerobolus</taxon>
    </lineage>
</organism>
<dbReference type="EMBL" id="KN837112">
    <property type="protein sequence ID" value="KIJ45352.1"/>
    <property type="molecule type" value="Genomic_DNA"/>
</dbReference>